<reference evidence="2 3" key="1">
    <citation type="journal article" date="2024" name="J Genomics">
        <title>Draft genome sequencing and assembly of Favolaschia claudopus CIRM-BRFM 2984 isolated from oak limbs.</title>
        <authorList>
            <person name="Navarro D."/>
            <person name="Drula E."/>
            <person name="Chaduli D."/>
            <person name="Cazenave R."/>
            <person name="Ahrendt S."/>
            <person name="Wang J."/>
            <person name="Lipzen A."/>
            <person name="Daum C."/>
            <person name="Barry K."/>
            <person name="Grigoriev I.V."/>
            <person name="Favel A."/>
            <person name="Rosso M.N."/>
            <person name="Martin F."/>
        </authorList>
    </citation>
    <scope>NUCLEOTIDE SEQUENCE [LARGE SCALE GENOMIC DNA]</scope>
    <source>
        <strain evidence="2 3">CIRM-BRFM 2984</strain>
    </source>
</reference>
<accession>A0AAW0C693</accession>
<protein>
    <submittedName>
        <fullName evidence="2">Uncharacterized protein</fullName>
    </submittedName>
</protein>
<feature type="signal peptide" evidence="1">
    <location>
        <begin position="1"/>
        <end position="22"/>
    </location>
</feature>
<organism evidence="2 3">
    <name type="scientific">Favolaschia claudopus</name>
    <dbReference type="NCBI Taxonomy" id="2862362"/>
    <lineage>
        <taxon>Eukaryota</taxon>
        <taxon>Fungi</taxon>
        <taxon>Dikarya</taxon>
        <taxon>Basidiomycota</taxon>
        <taxon>Agaricomycotina</taxon>
        <taxon>Agaricomycetes</taxon>
        <taxon>Agaricomycetidae</taxon>
        <taxon>Agaricales</taxon>
        <taxon>Marasmiineae</taxon>
        <taxon>Mycenaceae</taxon>
        <taxon>Favolaschia</taxon>
    </lineage>
</organism>
<comment type="caution">
    <text evidence="2">The sequence shown here is derived from an EMBL/GenBank/DDBJ whole genome shotgun (WGS) entry which is preliminary data.</text>
</comment>
<dbReference type="EMBL" id="JAWWNJ010000021">
    <property type="protein sequence ID" value="KAK7034134.1"/>
    <property type="molecule type" value="Genomic_DNA"/>
</dbReference>
<gene>
    <name evidence="2" type="ORF">R3P38DRAFT_2772241</name>
</gene>
<keyword evidence="3" id="KW-1185">Reference proteome</keyword>
<evidence type="ECO:0000313" key="3">
    <source>
        <dbReference type="Proteomes" id="UP001362999"/>
    </source>
</evidence>
<name>A0AAW0C693_9AGAR</name>
<dbReference type="Proteomes" id="UP001362999">
    <property type="component" value="Unassembled WGS sequence"/>
</dbReference>
<keyword evidence="1" id="KW-0732">Signal</keyword>
<evidence type="ECO:0000256" key="1">
    <source>
        <dbReference type="SAM" id="SignalP"/>
    </source>
</evidence>
<evidence type="ECO:0000313" key="2">
    <source>
        <dbReference type="EMBL" id="KAK7034134.1"/>
    </source>
</evidence>
<dbReference type="AlphaFoldDB" id="A0AAW0C693"/>
<proteinExistence type="predicted"/>
<feature type="chain" id="PRO_5043676345" evidence="1">
    <location>
        <begin position="23"/>
        <end position="250"/>
    </location>
</feature>
<sequence>MATSFTSLFGVIAFVSVGLLNGRPDFAFQHASTSGNILKMQFFSLHSGCSWLTVKSVVVECCLIWQYINRFDKNDGSETRFWFSQVTPALQIMQNAYSMAENRPKTYIPSLLSITSNVQSIGTVAIDKLVQFSYLGECAKERSFLRNLIHGQCIAYSQRLALEPGIVQNSMEYDTRYSITPAVGARATWSHRSSWWTTRTLLRMSEKSGFACGGLGWVPSHYKVFWDYAVSQSTRWLLIHSNGLRYFKPL</sequence>